<accession>A0ABW0SGB1</accession>
<comment type="caution">
    <text evidence="1">The sequence shown here is derived from an EMBL/GenBank/DDBJ whole genome shotgun (WGS) entry which is preliminary data.</text>
</comment>
<dbReference type="InterPro" id="IPR047114">
    <property type="entry name" value="YciF"/>
</dbReference>
<dbReference type="PANTHER" id="PTHR30565:SF9">
    <property type="entry name" value="PROTEIN YCIF"/>
    <property type="match status" value="1"/>
</dbReference>
<organism evidence="1 2">
    <name type="scientific">Rubellimicrobium aerolatum</name>
    <dbReference type="NCBI Taxonomy" id="490979"/>
    <lineage>
        <taxon>Bacteria</taxon>
        <taxon>Pseudomonadati</taxon>
        <taxon>Pseudomonadota</taxon>
        <taxon>Alphaproteobacteria</taxon>
        <taxon>Rhodobacterales</taxon>
        <taxon>Roseobacteraceae</taxon>
        <taxon>Rubellimicrobium</taxon>
    </lineage>
</organism>
<evidence type="ECO:0000313" key="2">
    <source>
        <dbReference type="Proteomes" id="UP001596056"/>
    </source>
</evidence>
<dbReference type="InterPro" id="IPR010287">
    <property type="entry name" value="DUF892_YciF-like"/>
</dbReference>
<dbReference type="CDD" id="cd07909">
    <property type="entry name" value="YciF"/>
    <property type="match status" value="1"/>
</dbReference>
<proteinExistence type="predicted"/>
<dbReference type="PANTHER" id="PTHR30565">
    <property type="entry name" value="PROTEIN YCIF"/>
    <property type="match status" value="1"/>
</dbReference>
<dbReference type="RefSeq" id="WP_209842865.1">
    <property type="nucleotide sequence ID" value="NZ_JAGGJP010000020.1"/>
</dbReference>
<name>A0ABW0SGB1_9RHOB</name>
<gene>
    <name evidence="1" type="ORF">ACFPOC_16360</name>
</gene>
<dbReference type="Pfam" id="PF05974">
    <property type="entry name" value="DUF892"/>
    <property type="match status" value="1"/>
</dbReference>
<dbReference type="InterPro" id="IPR012347">
    <property type="entry name" value="Ferritin-like"/>
</dbReference>
<keyword evidence="2" id="KW-1185">Reference proteome</keyword>
<evidence type="ECO:0000313" key="1">
    <source>
        <dbReference type="EMBL" id="MFC5567985.1"/>
    </source>
</evidence>
<dbReference type="Gene3D" id="1.20.1260.10">
    <property type="match status" value="1"/>
</dbReference>
<dbReference type="EMBL" id="JBHSNA010000023">
    <property type="protein sequence ID" value="MFC5567985.1"/>
    <property type="molecule type" value="Genomic_DNA"/>
</dbReference>
<sequence>MPAANLEKLFHDGLRDIYYAERKALAALKKQARAVSSPEFKQALEQHRDETEGQIERLQQVFETIGKRPQGKTCAAIDGLSEEGDEIMDEYKGSPALDAGLLGAAQAIEHYEICRYGTLASWAKQMGNAEAERLLRETLAEEEKTDKLLTELAESVINAAADQAEAA</sequence>
<dbReference type="Proteomes" id="UP001596056">
    <property type="component" value="Unassembled WGS sequence"/>
</dbReference>
<reference evidence="2" key="1">
    <citation type="journal article" date="2019" name="Int. J. Syst. Evol. Microbiol.">
        <title>The Global Catalogue of Microorganisms (GCM) 10K type strain sequencing project: providing services to taxonomists for standard genome sequencing and annotation.</title>
        <authorList>
            <consortium name="The Broad Institute Genomics Platform"/>
            <consortium name="The Broad Institute Genome Sequencing Center for Infectious Disease"/>
            <person name="Wu L."/>
            <person name="Ma J."/>
        </authorList>
    </citation>
    <scope>NUCLEOTIDE SEQUENCE [LARGE SCALE GENOMIC DNA]</scope>
    <source>
        <strain evidence="2">KACC 11588</strain>
    </source>
</reference>
<dbReference type="InterPro" id="IPR009078">
    <property type="entry name" value="Ferritin-like_SF"/>
</dbReference>
<dbReference type="SUPFAM" id="SSF47240">
    <property type="entry name" value="Ferritin-like"/>
    <property type="match status" value="1"/>
</dbReference>
<protein>
    <submittedName>
        <fullName evidence="1">Ferritin-like domain-containing protein</fullName>
    </submittedName>
</protein>